<dbReference type="Gene3D" id="3.30.43.10">
    <property type="entry name" value="Uridine Diphospho-n-acetylenolpyruvylglucosamine Reductase, domain 2"/>
    <property type="match status" value="1"/>
</dbReference>
<comment type="cofactor">
    <cofactor evidence="1 19">
        <name>FAD</name>
        <dbReference type="ChEBI" id="CHEBI:57692"/>
    </cofactor>
</comment>
<evidence type="ECO:0000256" key="6">
    <source>
        <dbReference type="ARBA" id="ARBA00015188"/>
    </source>
</evidence>
<protein>
    <recommendedName>
        <fullName evidence="6 19">UDP-N-acetylenolpyruvoylglucosamine reductase</fullName>
        <ecNumber evidence="5 19">1.3.1.98</ecNumber>
    </recommendedName>
    <alternativeName>
        <fullName evidence="17 19">UDP-N-acetylmuramate dehydrogenase</fullName>
    </alternativeName>
</protein>
<evidence type="ECO:0000256" key="2">
    <source>
        <dbReference type="ARBA" id="ARBA00003921"/>
    </source>
</evidence>
<evidence type="ECO:0000256" key="15">
    <source>
        <dbReference type="ARBA" id="ARBA00023306"/>
    </source>
</evidence>
<evidence type="ECO:0000256" key="12">
    <source>
        <dbReference type="ARBA" id="ARBA00022960"/>
    </source>
</evidence>
<dbReference type="NCBIfam" id="TIGR00179">
    <property type="entry name" value="murB"/>
    <property type="match status" value="1"/>
</dbReference>
<keyword evidence="10 19" id="KW-0274">FAD</keyword>
<accession>A0A428MPF2</accession>
<comment type="caution">
    <text evidence="21">The sequence shown here is derived from an EMBL/GenBank/DDBJ whole genome shotgun (WGS) entry which is preliminary data.</text>
</comment>
<dbReference type="PROSITE" id="PS51387">
    <property type="entry name" value="FAD_PCMH"/>
    <property type="match status" value="1"/>
</dbReference>
<feature type="active site" evidence="19">
    <location>
        <position position="170"/>
    </location>
</feature>
<evidence type="ECO:0000259" key="20">
    <source>
        <dbReference type="PROSITE" id="PS51387"/>
    </source>
</evidence>
<dbReference type="GO" id="GO:0008360">
    <property type="term" value="P:regulation of cell shape"/>
    <property type="evidence" value="ECO:0007669"/>
    <property type="project" value="UniProtKB-KW"/>
</dbReference>
<dbReference type="SUPFAM" id="SSF56176">
    <property type="entry name" value="FAD-binding/transporter-associated domain-like"/>
    <property type="match status" value="1"/>
</dbReference>
<evidence type="ECO:0000256" key="3">
    <source>
        <dbReference type="ARBA" id="ARBA00004496"/>
    </source>
</evidence>
<dbReference type="Gene3D" id="3.90.78.10">
    <property type="entry name" value="UDP-N-acetylenolpyruvoylglucosamine reductase, C-terminal domain"/>
    <property type="match status" value="1"/>
</dbReference>
<keyword evidence="9 19" id="KW-0285">Flavoprotein</keyword>
<evidence type="ECO:0000256" key="17">
    <source>
        <dbReference type="ARBA" id="ARBA00031026"/>
    </source>
</evidence>
<evidence type="ECO:0000313" key="21">
    <source>
        <dbReference type="EMBL" id="RSL18788.1"/>
    </source>
</evidence>
<keyword evidence="8 19" id="KW-0132">Cell division</keyword>
<evidence type="ECO:0000256" key="8">
    <source>
        <dbReference type="ARBA" id="ARBA00022618"/>
    </source>
</evidence>
<keyword evidence="11 19" id="KW-0521">NADP</keyword>
<evidence type="ECO:0000256" key="4">
    <source>
        <dbReference type="ARBA" id="ARBA00004752"/>
    </source>
</evidence>
<organism evidence="21 22">
    <name type="scientific">Edaphobacter aggregans</name>
    <dbReference type="NCBI Taxonomy" id="570835"/>
    <lineage>
        <taxon>Bacteria</taxon>
        <taxon>Pseudomonadati</taxon>
        <taxon>Acidobacteriota</taxon>
        <taxon>Terriglobia</taxon>
        <taxon>Terriglobales</taxon>
        <taxon>Acidobacteriaceae</taxon>
        <taxon>Edaphobacter</taxon>
    </lineage>
</organism>
<evidence type="ECO:0000256" key="13">
    <source>
        <dbReference type="ARBA" id="ARBA00022984"/>
    </source>
</evidence>
<name>A0A428MPF2_9BACT</name>
<dbReference type="Pfam" id="PF02873">
    <property type="entry name" value="MurB_C"/>
    <property type="match status" value="1"/>
</dbReference>
<reference evidence="21 22" key="1">
    <citation type="submission" date="2018-12" db="EMBL/GenBank/DDBJ databases">
        <title>Sequencing of bacterial isolates from soil warming experiment in Harvard Forest, Massachusetts, USA.</title>
        <authorList>
            <person name="Deangelis K."/>
        </authorList>
    </citation>
    <scope>NUCLEOTIDE SEQUENCE [LARGE SCALE GENOMIC DNA]</scope>
    <source>
        <strain evidence="21 22">EB153</strain>
    </source>
</reference>
<keyword evidence="12 19" id="KW-0133">Cell shape</keyword>
<keyword evidence="22" id="KW-1185">Reference proteome</keyword>
<gene>
    <name evidence="19" type="primary">murB</name>
    <name evidence="21" type="ORF">EDE15_4390</name>
</gene>
<dbReference type="InterPro" id="IPR016167">
    <property type="entry name" value="FAD-bd_PCMH_sub1"/>
</dbReference>
<dbReference type="GO" id="GO:0005829">
    <property type="term" value="C:cytosol"/>
    <property type="evidence" value="ECO:0007669"/>
    <property type="project" value="TreeGrafter"/>
</dbReference>
<evidence type="ECO:0000256" key="10">
    <source>
        <dbReference type="ARBA" id="ARBA00022827"/>
    </source>
</evidence>
<dbReference type="GO" id="GO:0071555">
    <property type="term" value="P:cell wall organization"/>
    <property type="evidence" value="ECO:0007669"/>
    <property type="project" value="UniProtKB-KW"/>
</dbReference>
<evidence type="ECO:0000256" key="19">
    <source>
        <dbReference type="HAMAP-Rule" id="MF_00037"/>
    </source>
</evidence>
<dbReference type="GO" id="GO:0051301">
    <property type="term" value="P:cell division"/>
    <property type="evidence" value="ECO:0007669"/>
    <property type="project" value="UniProtKB-KW"/>
</dbReference>
<dbReference type="NCBIfam" id="NF010478">
    <property type="entry name" value="PRK13903.1"/>
    <property type="match status" value="1"/>
</dbReference>
<evidence type="ECO:0000256" key="5">
    <source>
        <dbReference type="ARBA" id="ARBA00012518"/>
    </source>
</evidence>
<comment type="pathway">
    <text evidence="4 19">Cell wall biogenesis; peptidoglycan biosynthesis.</text>
</comment>
<keyword evidence="7 19" id="KW-0963">Cytoplasm</keyword>
<dbReference type="Gene3D" id="3.30.465.10">
    <property type="match status" value="1"/>
</dbReference>
<dbReference type="RefSeq" id="WP_125487093.1">
    <property type="nucleotide sequence ID" value="NZ_RSDW01000001.1"/>
</dbReference>
<feature type="domain" description="FAD-binding PCMH-type" evidence="20">
    <location>
        <begin position="21"/>
        <end position="194"/>
    </location>
</feature>
<dbReference type="AlphaFoldDB" id="A0A428MPF2"/>
<comment type="subcellular location">
    <subcellularLocation>
        <location evidence="3 19">Cytoplasm</location>
    </subcellularLocation>
</comment>
<keyword evidence="15 19" id="KW-0131">Cell cycle</keyword>
<dbReference type="PANTHER" id="PTHR21071">
    <property type="entry name" value="UDP-N-ACETYLENOLPYRUVOYLGLUCOSAMINE REDUCTASE"/>
    <property type="match status" value="1"/>
</dbReference>
<evidence type="ECO:0000256" key="16">
    <source>
        <dbReference type="ARBA" id="ARBA00023316"/>
    </source>
</evidence>
<evidence type="ECO:0000256" key="14">
    <source>
        <dbReference type="ARBA" id="ARBA00023002"/>
    </source>
</evidence>
<dbReference type="UniPathway" id="UPA00219"/>
<dbReference type="InterPro" id="IPR016169">
    <property type="entry name" value="FAD-bd_PCMH_sub2"/>
</dbReference>
<dbReference type="EMBL" id="RSDW01000001">
    <property type="protein sequence ID" value="RSL18788.1"/>
    <property type="molecule type" value="Genomic_DNA"/>
</dbReference>
<comment type="similarity">
    <text evidence="19">Belongs to the MurB family.</text>
</comment>
<dbReference type="EC" id="1.3.1.98" evidence="5 19"/>
<dbReference type="NCBIfam" id="NF000755">
    <property type="entry name" value="PRK00046.1"/>
    <property type="match status" value="1"/>
</dbReference>
<sequence>MPSSTLNIQQNVLLAPYTTFRIGGPARFFANITSEAALLEAITYARTNSLPIFVLGGGSNLLVSDSGFDGLVLHIAIAHPFQAQPDGSHIDYTITAGCDWNAFVLYIAKQGITGIECLAGIPGSVGGTPVQNVGAYGQEVADTITSVRALDLETTTFVDLTPDECGFSYRRSIFNTTHRNRYIVTTVSFRFDPTAKPNLTYADLTRYFAGQTPTPIDIYHAVRTIRHGKGMLLVDGEADCRSAGSFFKNPIVPTGILTAIATTLNIPAETIPNWPAADGQTKISAAWLLEKAGFPKGFQQGNAGISSRHTLALINRGNATAADIEALRDTIRAEVTKRFGIQLEQEPVQLGN</sequence>
<keyword evidence="14 19" id="KW-0560">Oxidoreductase</keyword>
<dbReference type="Proteomes" id="UP000269669">
    <property type="component" value="Unassembled WGS sequence"/>
</dbReference>
<evidence type="ECO:0000313" key="22">
    <source>
        <dbReference type="Proteomes" id="UP000269669"/>
    </source>
</evidence>
<keyword evidence="13 19" id="KW-0573">Peptidoglycan synthesis</keyword>
<evidence type="ECO:0000256" key="18">
    <source>
        <dbReference type="ARBA" id="ARBA00048914"/>
    </source>
</evidence>
<dbReference type="HAMAP" id="MF_00037">
    <property type="entry name" value="MurB"/>
    <property type="match status" value="1"/>
</dbReference>
<dbReference type="PANTHER" id="PTHR21071:SF4">
    <property type="entry name" value="UDP-N-ACETYLENOLPYRUVOYLGLUCOSAMINE REDUCTASE"/>
    <property type="match status" value="1"/>
</dbReference>
<evidence type="ECO:0000256" key="9">
    <source>
        <dbReference type="ARBA" id="ARBA00022630"/>
    </source>
</evidence>
<dbReference type="GO" id="GO:0009252">
    <property type="term" value="P:peptidoglycan biosynthetic process"/>
    <property type="evidence" value="ECO:0007669"/>
    <property type="project" value="UniProtKB-UniRule"/>
</dbReference>
<evidence type="ECO:0000256" key="1">
    <source>
        <dbReference type="ARBA" id="ARBA00001974"/>
    </source>
</evidence>
<dbReference type="Pfam" id="PF01565">
    <property type="entry name" value="FAD_binding_4"/>
    <property type="match status" value="1"/>
</dbReference>
<dbReference type="InterPro" id="IPR011601">
    <property type="entry name" value="MurB_C"/>
</dbReference>
<comment type="function">
    <text evidence="2 19">Cell wall formation.</text>
</comment>
<feature type="active site" evidence="19">
    <location>
        <position position="346"/>
    </location>
</feature>
<keyword evidence="16 19" id="KW-0961">Cell wall biogenesis/degradation</keyword>
<comment type="catalytic activity">
    <reaction evidence="18 19">
        <text>UDP-N-acetyl-alpha-D-muramate + NADP(+) = UDP-N-acetyl-3-O-(1-carboxyvinyl)-alpha-D-glucosamine + NADPH + H(+)</text>
        <dbReference type="Rhea" id="RHEA:12248"/>
        <dbReference type="ChEBI" id="CHEBI:15378"/>
        <dbReference type="ChEBI" id="CHEBI:57783"/>
        <dbReference type="ChEBI" id="CHEBI:58349"/>
        <dbReference type="ChEBI" id="CHEBI:68483"/>
        <dbReference type="ChEBI" id="CHEBI:70757"/>
        <dbReference type="EC" id="1.3.1.98"/>
    </reaction>
</comment>
<dbReference type="InterPro" id="IPR003170">
    <property type="entry name" value="MurB"/>
</dbReference>
<evidence type="ECO:0000256" key="7">
    <source>
        <dbReference type="ARBA" id="ARBA00022490"/>
    </source>
</evidence>
<feature type="active site" description="Proton donor" evidence="19">
    <location>
        <position position="245"/>
    </location>
</feature>
<dbReference type="InterPro" id="IPR016166">
    <property type="entry name" value="FAD-bd_PCMH"/>
</dbReference>
<dbReference type="InterPro" id="IPR036635">
    <property type="entry name" value="MurB_C_sf"/>
</dbReference>
<dbReference type="SUPFAM" id="SSF56194">
    <property type="entry name" value="Uridine diphospho-N-Acetylenolpyruvylglucosamine reductase, MurB, C-terminal domain"/>
    <property type="match status" value="1"/>
</dbReference>
<dbReference type="GO" id="GO:0071949">
    <property type="term" value="F:FAD binding"/>
    <property type="evidence" value="ECO:0007669"/>
    <property type="project" value="InterPro"/>
</dbReference>
<evidence type="ECO:0000256" key="11">
    <source>
        <dbReference type="ARBA" id="ARBA00022857"/>
    </source>
</evidence>
<dbReference type="InterPro" id="IPR006094">
    <property type="entry name" value="Oxid_FAD_bind_N"/>
</dbReference>
<dbReference type="GO" id="GO:0008762">
    <property type="term" value="F:UDP-N-acetylmuramate dehydrogenase activity"/>
    <property type="evidence" value="ECO:0007669"/>
    <property type="project" value="UniProtKB-UniRule"/>
</dbReference>
<proteinExistence type="inferred from homology"/>
<dbReference type="OrthoDB" id="9804753at2"/>
<dbReference type="InterPro" id="IPR036318">
    <property type="entry name" value="FAD-bd_PCMH-like_sf"/>
</dbReference>